<dbReference type="RefSeq" id="WP_016185420.1">
    <property type="nucleotide sequence ID" value="NZ_ASWO01000005.1"/>
</dbReference>
<protein>
    <submittedName>
        <fullName evidence="1">Uncharacterized protein</fullName>
    </submittedName>
</protein>
<dbReference type="OrthoDB" id="2193412at2"/>
<evidence type="ECO:0000313" key="2">
    <source>
        <dbReference type="Proteomes" id="UP000015961"/>
    </source>
</evidence>
<evidence type="ECO:0000313" key="1">
    <source>
        <dbReference type="EMBL" id="EOT83985.1"/>
    </source>
</evidence>
<proteinExistence type="predicted"/>
<dbReference type="AlphaFoldDB" id="S0P1E7"/>
<dbReference type="EMBL" id="ASWO01000005">
    <property type="protein sequence ID" value="EOT83985.1"/>
    <property type="molecule type" value="Genomic_DNA"/>
</dbReference>
<dbReference type="STRING" id="1140003.OMY_00968"/>
<organism evidence="1 2">
    <name type="scientific">Enterococcus sulfureus ATCC 49903</name>
    <dbReference type="NCBI Taxonomy" id="1140003"/>
    <lineage>
        <taxon>Bacteria</taxon>
        <taxon>Bacillati</taxon>
        <taxon>Bacillota</taxon>
        <taxon>Bacilli</taxon>
        <taxon>Lactobacillales</taxon>
        <taxon>Enterococcaceae</taxon>
        <taxon>Enterococcus</taxon>
    </lineage>
</organism>
<dbReference type="eggNOG" id="ENOG5034BC8">
    <property type="taxonomic scope" value="Bacteria"/>
</dbReference>
<reference evidence="1 2" key="1">
    <citation type="submission" date="2013-03" db="EMBL/GenBank/DDBJ databases">
        <title>The Genome Sequence of Enterococcus sulfureus ATCC_49903 (PacBio/Illumina hybrid assembly).</title>
        <authorList>
            <consortium name="The Broad Institute Genomics Platform"/>
            <consortium name="The Broad Institute Genome Sequencing Center for Infectious Disease"/>
            <person name="Earl A."/>
            <person name="Russ C."/>
            <person name="Gilmore M."/>
            <person name="Surin D."/>
            <person name="Walker B."/>
            <person name="Young S."/>
            <person name="Zeng Q."/>
            <person name="Gargeya S."/>
            <person name="Fitzgerald M."/>
            <person name="Haas B."/>
            <person name="Abouelleil A."/>
            <person name="Allen A.W."/>
            <person name="Alvarado L."/>
            <person name="Arachchi H.M."/>
            <person name="Berlin A.M."/>
            <person name="Chapman S.B."/>
            <person name="Gainer-Dewar J."/>
            <person name="Goldberg J."/>
            <person name="Griggs A."/>
            <person name="Gujja S."/>
            <person name="Hansen M."/>
            <person name="Howarth C."/>
            <person name="Imamovic A."/>
            <person name="Ireland A."/>
            <person name="Larimer J."/>
            <person name="McCowan C."/>
            <person name="Murphy C."/>
            <person name="Pearson M."/>
            <person name="Poon T.W."/>
            <person name="Priest M."/>
            <person name="Roberts A."/>
            <person name="Saif S."/>
            <person name="Shea T."/>
            <person name="Sisk P."/>
            <person name="Sykes S."/>
            <person name="Wortman J."/>
            <person name="Nusbaum C."/>
            <person name="Birren B."/>
        </authorList>
    </citation>
    <scope>NUCLEOTIDE SEQUENCE [LARGE SCALE GENOMIC DNA]</scope>
    <source>
        <strain evidence="1 2">ATCC 49903</strain>
    </source>
</reference>
<accession>S0P1E7</accession>
<sequence>MFFQQAMKPKELLSVLPHVSECFFVVNVQLPDRTYQLAVYKYQESYFRIQDMRVFHQVYAIVNQTQGDEEQLLPFIEQALEDNLYRTLAEWLIQVDLSVLSVLPTVQALDLVYYEFIEN</sequence>
<name>S0P1E7_9ENTE</name>
<keyword evidence="2" id="KW-1185">Reference proteome</keyword>
<gene>
    <name evidence="1" type="ORF">I573_01710</name>
</gene>
<comment type="caution">
    <text evidence="1">The sequence shown here is derived from an EMBL/GenBank/DDBJ whole genome shotgun (WGS) entry which is preliminary data.</text>
</comment>
<dbReference type="Proteomes" id="UP000015961">
    <property type="component" value="Unassembled WGS sequence"/>
</dbReference>
<dbReference type="PATRIC" id="fig|1140003.3.peg.924"/>